<evidence type="ECO:0000256" key="3">
    <source>
        <dbReference type="ARBA" id="ARBA00006577"/>
    </source>
</evidence>
<dbReference type="PANTHER" id="PTHR47861:SF3">
    <property type="entry name" value="FKBP-TYPE PEPTIDYL-PROLYL CIS-TRANS ISOMERASE SLYD"/>
    <property type="match status" value="1"/>
</dbReference>
<evidence type="ECO:0000259" key="11">
    <source>
        <dbReference type="PROSITE" id="PS50059"/>
    </source>
</evidence>
<protein>
    <recommendedName>
        <fullName evidence="10">Peptidyl-prolyl cis-trans isomerase</fullName>
        <ecNumber evidence="10">5.2.1.8</ecNumber>
    </recommendedName>
</protein>
<evidence type="ECO:0000313" key="13">
    <source>
        <dbReference type="Proteomes" id="UP001595892"/>
    </source>
</evidence>
<feature type="domain" description="PPIase FKBP-type" evidence="11">
    <location>
        <begin position="6"/>
        <end position="95"/>
    </location>
</feature>
<accession>A0ABV9NLM8</accession>
<sequence>MEIAQNSVATFHYTLTDDAGAVLDTSSGREPLAYLHGAGNIVPGLESALEGKKAGDRLKVDVKPEEGYGVRHEQLVQQVPREAFQGVEDVQVGMQFQAQTQGGALSVVVTEVKDGIVTVDGNHPLAGKTLHFEVEITDVRAASAEELQHGHAHGVGGAH</sequence>
<comment type="subcellular location">
    <subcellularLocation>
        <location evidence="2">Cytoplasm</location>
    </subcellularLocation>
</comment>
<dbReference type="GO" id="GO:0003755">
    <property type="term" value="F:peptidyl-prolyl cis-trans isomerase activity"/>
    <property type="evidence" value="ECO:0007669"/>
    <property type="project" value="UniProtKB-EC"/>
</dbReference>
<dbReference type="EC" id="5.2.1.8" evidence="10"/>
<comment type="function">
    <text evidence="8">Also involved in hydrogenase metallocenter assembly, probably by participating in the nickel insertion step. This function in hydrogenase biosynthesis requires chaperone activity and the presence of the metal-binding domain, but not PPIase activity.</text>
</comment>
<dbReference type="Gene3D" id="3.10.50.40">
    <property type="match status" value="1"/>
</dbReference>
<keyword evidence="13" id="KW-1185">Reference proteome</keyword>
<dbReference type="RefSeq" id="WP_377003719.1">
    <property type="nucleotide sequence ID" value="NZ_JBHSGG010000015.1"/>
</dbReference>
<organism evidence="12 13">
    <name type="scientific">Coralloluteibacterium thermophilum</name>
    <dbReference type="NCBI Taxonomy" id="2707049"/>
    <lineage>
        <taxon>Bacteria</taxon>
        <taxon>Pseudomonadati</taxon>
        <taxon>Pseudomonadota</taxon>
        <taxon>Gammaproteobacteria</taxon>
        <taxon>Lysobacterales</taxon>
        <taxon>Lysobacteraceae</taxon>
        <taxon>Coralloluteibacterium</taxon>
    </lineage>
</organism>
<reference evidence="13" key="1">
    <citation type="journal article" date="2019" name="Int. J. Syst. Evol. Microbiol.">
        <title>The Global Catalogue of Microorganisms (GCM) 10K type strain sequencing project: providing services to taxonomists for standard genome sequencing and annotation.</title>
        <authorList>
            <consortium name="The Broad Institute Genomics Platform"/>
            <consortium name="The Broad Institute Genome Sequencing Center for Infectious Disease"/>
            <person name="Wu L."/>
            <person name="Ma J."/>
        </authorList>
    </citation>
    <scope>NUCLEOTIDE SEQUENCE [LARGE SCALE GENOMIC DNA]</scope>
    <source>
        <strain evidence="13">CGMCC 1.13574</strain>
    </source>
</reference>
<name>A0ABV9NLM8_9GAMM</name>
<evidence type="ECO:0000256" key="6">
    <source>
        <dbReference type="ARBA" id="ARBA00023186"/>
    </source>
</evidence>
<dbReference type="PANTHER" id="PTHR47861">
    <property type="entry name" value="FKBP-TYPE PEPTIDYL-PROLYL CIS-TRANS ISOMERASE SLYD"/>
    <property type="match status" value="1"/>
</dbReference>
<comment type="catalytic activity">
    <reaction evidence="1 9 10">
        <text>[protein]-peptidylproline (omega=180) = [protein]-peptidylproline (omega=0)</text>
        <dbReference type="Rhea" id="RHEA:16237"/>
        <dbReference type="Rhea" id="RHEA-COMP:10747"/>
        <dbReference type="Rhea" id="RHEA-COMP:10748"/>
        <dbReference type="ChEBI" id="CHEBI:83833"/>
        <dbReference type="ChEBI" id="CHEBI:83834"/>
        <dbReference type="EC" id="5.2.1.8"/>
    </reaction>
</comment>
<comment type="similarity">
    <text evidence="3 10">Belongs to the FKBP-type PPIase family.</text>
</comment>
<evidence type="ECO:0000256" key="10">
    <source>
        <dbReference type="RuleBase" id="RU003915"/>
    </source>
</evidence>
<evidence type="ECO:0000256" key="7">
    <source>
        <dbReference type="ARBA" id="ARBA00023235"/>
    </source>
</evidence>
<evidence type="ECO:0000256" key="9">
    <source>
        <dbReference type="PROSITE-ProRule" id="PRU00277"/>
    </source>
</evidence>
<evidence type="ECO:0000256" key="5">
    <source>
        <dbReference type="ARBA" id="ARBA00023110"/>
    </source>
</evidence>
<dbReference type="InterPro" id="IPR001179">
    <property type="entry name" value="PPIase_FKBP_dom"/>
</dbReference>
<dbReference type="Pfam" id="PF00254">
    <property type="entry name" value="FKBP_C"/>
    <property type="match status" value="1"/>
</dbReference>
<gene>
    <name evidence="12" type="ORF">ACFO3Q_05940</name>
</gene>
<keyword evidence="4" id="KW-0963">Cytoplasm</keyword>
<evidence type="ECO:0000256" key="1">
    <source>
        <dbReference type="ARBA" id="ARBA00000971"/>
    </source>
</evidence>
<evidence type="ECO:0000256" key="4">
    <source>
        <dbReference type="ARBA" id="ARBA00022490"/>
    </source>
</evidence>
<dbReference type="SUPFAM" id="SSF54534">
    <property type="entry name" value="FKBP-like"/>
    <property type="match status" value="1"/>
</dbReference>
<dbReference type="PROSITE" id="PS50059">
    <property type="entry name" value="FKBP_PPIASE"/>
    <property type="match status" value="1"/>
</dbReference>
<keyword evidence="5 9" id="KW-0697">Rotamase</keyword>
<evidence type="ECO:0000313" key="12">
    <source>
        <dbReference type="EMBL" id="MFC4727708.1"/>
    </source>
</evidence>
<dbReference type="EMBL" id="JBHSGG010000015">
    <property type="protein sequence ID" value="MFC4727708.1"/>
    <property type="molecule type" value="Genomic_DNA"/>
</dbReference>
<keyword evidence="7 9" id="KW-0413">Isomerase</keyword>
<dbReference type="Proteomes" id="UP001595892">
    <property type="component" value="Unassembled WGS sequence"/>
</dbReference>
<dbReference type="InterPro" id="IPR046357">
    <property type="entry name" value="PPIase_dom_sf"/>
</dbReference>
<comment type="caution">
    <text evidence="12">The sequence shown here is derived from an EMBL/GenBank/DDBJ whole genome shotgun (WGS) entry which is preliminary data.</text>
</comment>
<evidence type="ECO:0000256" key="2">
    <source>
        <dbReference type="ARBA" id="ARBA00004496"/>
    </source>
</evidence>
<proteinExistence type="inferred from homology"/>
<keyword evidence="6" id="KW-0143">Chaperone</keyword>
<evidence type="ECO:0000256" key="8">
    <source>
        <dbReference type="ARBA" id="ARBA00037071"/>
    </source>
</evidence>